<dbReference type="EMBL" id="CALNXJ010000023">
    <property type="protein sequence ID" value="CAH3128532.1"/>
    <property type="molecule type" value="Genomic_DNA"/>
</dbReference>
<dbReference type="AlphaFoldDB" id="A0AAU9WX39"/>
<sequence length="302" mass="35824">MMKEHMEEVKQVMVWINEKLETTGKKLKLVKKVDKVWKVGKKTNESMENIQNQLQKQQNSRTENATGRKRSKEKQKVDPLCRDTFRKLYKNLKKKESFQGFDFKRSFDSAENEEVLKKVKGKMSGSNGSCRWTDEQIKVVGRRYYLSLYETDKKKSDNKYDEHKTSSRRQNRKKQKLKRRTEALDKINWVTRQKGKAAEVLTEEYMSSEVSESEEESLSADEGCVKEKKLYIRTVTWESEELKTIKNKLDEEYASRQTSRARRREFQRDRRPEDVSSRPKPNNGPSWAFRMDDLQLLPVLEG</sequence>
<reference evidence="2 3" key="1">
    <citation type="submission" date="2022-05" db="EMBL/GenBank/DDBJ databases">
        <authorList>
            <consortium name="Genoscope - CEA"/>
            <person name="William W."/>
        </authorList>
    </citation>
    <scope>NUCLEOTIDE SEQUENCE [LARGE SCALE GENOMIC DNA]</scope>
</reference>
<feature type="region of interest" description="Disordered" evidence="1">
    <location>
        <begin position="44"/>
        <end position="77"/>
    </location>
</feature>
<feature type="region of interest" description="Disordered" evidence="1">
    <location>
        <begin position="156"/>
        <end position="179"/>
    </location>
</feature>
<accession>A0AAU9WX39</accession>
<keyword evidence="3" id="KW-1185">Reference proteome</keyword>
<organism evidence="2 3">
    <name type="scientific">Pocillopora meandrina</name>
    <dbReference type="NCBI Taxonomy" id="46732"/>
    <lineage>
        <taxon>Eukaryota</taxon>
        <taxon>Metazoa</taxon>
        <taxon>Cnidaria</taxon>
        <taxon>Anthozoa</taxon>
        <taxon>Hexacorallia</taxon>
        <taxon>Scleractinia</taxon>
        <taxon>Astrocoeniina</taxon>
        <taxon>Pocilloporidae</taxon>
        <taxon>Pocillopora</taxon>
    </lineage>
</organism>
<name>A0AAU9WX39_9CNID</name>
<dbReference type="Proteomes" id="UP001159428">
    <property type="component" value="Unassembled WGS sequence"/>
</dbReference>
<evidence type="ECO:0000313" key="2">
    <source>
        <dbReference type="EMBL" id="CAH3128532.1"/>
    </source>
</evidence>
<feature type="compositionally biased region" description="Basic residues" evidence="1">
    <location>
        <begin position="166"/>
        <end position="179"/>
    </location>
</feature>
<evidence type="ECO:0000256" key="1">
    <source>
        <dbReference type="SAM" id="MobiDB-lite"/>
    </source>
</evidence>
<comment type="caution">
    <text evidence="2">The sequence shown here is derived from an EMBL/GenBank/DDBJ whole genome shotgun (WGS) entry which is preliminary data.</text>
</comment>
<feature type="region of interest" description="Disordered" evidence="1">
    <location>
        <begin position="251"/>
        <end position="289"/>
    </location>
</feature>
<proteinExistence type="predicted"/>
<gene>
    <name evidence="2" type="ORF">PMEA_00013520</name>
</gene>
<protein>
    <submittedName>
        <fullName evidence="2">Uncharacterized protein</fullName>
    </submittedName>
</protein>
<feature type="compositionally biased region" description="Basic and acidic residues" evidence="1">
    <location>
        <begin position="156"/>
        <end position="165"/>
    </location>
</feature>
<feature type="compositionally biased region" description="Polar residues" evidence="1">
    <location>
        <begin position="46"/>
        <end position="65"/>
    </location>
</feature>
<feature type="compositionally biased region" description="Basic and acidic residues" evidence="1">
    <location>
        <begin position="264"/>
        <end position="277"/>
    </location>
</feature>
<evidence type="ECO:0000313" key="3">
    <source>
        <dbReference type="Proteomes" id="UP001159428"/>
    </source>
</evidence>